<dbReference type="STRING" id="322104.A3GGV2"/>
<feature type="non-terminal residue" evidence="2">
    <location>
        <position position="92"/>
    </location>
</feature>
<dbReference type="OrthoDB" id="2537459at2759"/>
<evidence type="ECO:0000313" key="2">
    <source>
        <dbReference type="EMBL" id="EAZ63988.2"/>
    </source>
</evidence>
<dbReference type="SMART" id="SM00321">
    <property type="entry name" value="WSC"/>
    <property type="match status" value="1"/>
</dbReference>
<sequence length="92" mass="10011">MYTAVVSALTLNSCSNSNLGTFQSTYQYNSIGYCSDNCRNAGYAVAILQSYSCWCSNSVPADTVDLSNCQVKCPSYDLEDCAQAGFYGYFLV</sequence>
<dbReference type="eggNOG" id="KOG4157">
    <property type="taxonomic scope" value="Eukaryota"/>
</dbReference>
<dbReference type="HOGENOM" id="CLU_2419081_0_0_1"/>
<dbReference type="GeneID" id="4851501"/>
<dbReference type="InterPro" id="IPR002889">
    <property type="entry name" value="WSC_carb-bd"/>
</dbReference>
<evidence type="ECO:0000313" key="3">
    <source>
        <dbReference type="Proteomes" id="UP000002258"/>
    </source>
</evidence>
<dbReference type="Proteomes" id="UP000002258">
    <property type="component" value="Chromosome 1"/>
</dbReference>
<dbReference type="RefSeq" id="XP_001388011.2">
    <property type="nucleotide sequence ID" value="XM_001387974.1"/>
</dbReference>
<dbReference type="AlphaFoldDB" id="A3GGV2"/>
<keyword evidence="3" id="KW-1185">Reference proteome</keyword>
<dbReference type="InParanoid" id="A3GGV2"/>
<protein>
    <submittedName>
        <fullName evidence="2">Beta-1,6-N-acetylglucosaminyltransferase, contains WSC domain-containing protein</fullName>
    </submittedName>
</protein>
<keyword evidence="2" id="KW-0328">Glycosyltransferase</keyword>
<gene>
    <name evidence="2" type="primary">WSC4</name>
    <name evidence="2" type="ORF">PICST_51286</name>
</gene>
<evidence type="ECO:0000259" key="1">
    <source>
        <dbReference type="PROSITE" id="PS51212"/>
    </source>
</evidence>
<accession>A3GGV2</accession>
<name>A3GGV2_PICST</name>
<dbReference type="EMBL" id="AAVQ01000001">
    <property type="protein sequence ID" value="EAZ63988.2"/>
    <property type="molecule type" value="Genomic_DNA"/>
</dbReference>
<proteinExistence type="predicted"/>
<organism evidence="2 3">
    <name type="scientific">Scheffersomyces stipitis (strain ATCC 58785 / CBS 6054 / NBRC 10063 / NRRL Y-11545)</name>
    <name type="common">Yeast</name>
    <name type="synonym">Pichia stipitis</name>
    <dbReference type="NCBI Taxonomy" id="322104"/>
    <lineage>
        <taxon>Eukaryota</taxon>
        <taxon>Fungi</taxon>
        <taxon>Dikarya</taxon>
        <taxon>Ascomycota</taxon>
        <taxon>Saccharomycotina</taxon>
        <taxon>Pichiomycetes</taxon>
        <taxon>Debaryomycetaceae</taxon>
        <taxon>Scheffersomyces</taxon>
    </lineage>
</organism>
<dbReference type="OMA" id="SCWCSNS"/>
<dbReference type="KEGG" id="pic:PICST_51286"/>
<comment type="caution">
    <text evidence="2">The sequence shown here is derived from an EMBL/GenBank/DDBJ whole genome shotgun (WGS) entry which is preliminary data.</text>
</comment>
<reference evidence="2 3" key="1">
    <citation type="journal article" date="2007" name="Nat. Biotechnol.">
        <title>Genome sequence of the lignocellulose-bioconverting and xylose-fermenting yeast Pichia stipitis.</title>
        <authorList>
            <person name="Jeffries T.W."/>
            <person name="Grigoriev I.V."/>
            <person name="Grimwood J."/>
            <person name="Laplaza J.M."/>
            <person name="Aerts A."/>
            <person name="Salamov A."/>
            <person name="Schmutz J."/>
            <person name="Lindquist E."/>
            <person name="Dehal P."/>
            <person name="Shapiro H."/>
            <person name="Jin Y.S."/>
            <person name="Passoth V."/>
            <person name="Richardson P.M."/>
        </authorList>
    </citation>
    <scope>NUCLEOTIDE SEQUENCE [LARGE SCALE GENOMIC DNA]</scope>
    <source>
        <strain evidence="3">ATCC 58785 / CBS 6054 / NBRC 10063 / NRRL Y-11545</strain>
    </source>
</reference>
<feature type="domain" description="WSC" evidence="1">
    <location>
        <begin position="8"/>
        <end position="92"/>
    </location>
</feature>
<dbReference type="GO" id="GO:0016757">
    <property type="term" value="F:glycosyltransferase activity"/>
    <property type="evidence" value="ECO:0007669"/>
    <property type="project" value="UniProtKB-KW"/>
</dbReference>
<dbReference type="PROSITE" id="PS51212">
    <property type="entry name" value="WSC"/>
    <property type="match status" value="1"/>
</dbReference>
<dbReference type="Pfam" id="PF01822">
    <property type="entry name" value="WSC"/>
    <property type="match status" value="1"/>
</dbReference>
<keyword evidence="2" id="KW-0808">Transferase</keyword>